<dbReference type="AlphaFoldDB" id="A0A4R4E5M3"/>
<gene>
    <name evidence="2" type="ORF">E0486_00300</name>
</gene>
<feature type="transmembrane region" description="Helical" evidence="1">
    <location>
        <begin position="256"/>
        <end position="279"/>
    </location>
</feature>
<keyword evidence="1" id="KW-1133">Transmembrane helix</keyword>
<dbReference type="OrthoDB" id="9811974at2"/>
<dbReference type="Proteomes" id="UP000295164">
    <property type="component" value="Unassembled WGS sequence"/>
</dbReference>
<organism evidence="2 3">
    <name type="scientific">Flaviaesturariibacter aridisoli</name>
    <dbReference type="NCBI Taxonomy" id="2545761"/>
    <lineage>
        <taxon>Bacteria</taxon>
        <taxon>Pseudomonadati</taxon>
        <taxon>Bacteroidota</taxon>
        <taxon>Chitinophagia</taxon>
        <taxon>Chitinophagales</taxon>
        <taxon>Chitinophagaceae</taxon>
        <taxon>Flaviaestuariibacter</taxon>
    </lineage>
</organism>
<evidence type="ECO:0000256" key="1">
    <source>
        <dbReference type="SAM" id="Phobius"/>
    </source>
</evidence>
<reference evidence="2 3" key="1">
    <citation type="submission" date="2019-03" db="EMBL/GenBank/DDBJ databases">
        <authorList>
            <person name="Kim M.K.M."/>
        </authorList>
    </citation>
    <scope>NUCLEOTIDE SEQUENCE [LARGE SCALE GENOMIC DNA]</scope>
    <source>
        <strain evidence="2 3">17J68-15</strain>
    </source>
</reference>
<evidence type="ECO:0000313" key="3">
    <source>
        <dbReference type="Proteomes" id="UP000295164"/>
    </source>
</evidence>
<evidence type="ECO:0000313" key="2">
    <source>
        <dbReference type="EMBL" id="TCZ74779.1"/>
    </source>
</evidence>
<name>A0A4R4E5M3_9BACT</name>
<sequence length="348" mass="37734">MKLTLAALPLVLLALLAALWSGLLRTGWALPLPLAAANHGNFMVNGFLASLIILERSVLFRGWWVRLLPALSAASVPAFLCGAPLLAEGLLLASATGFLLLCAWFVYRHRELHYYVFAAGAGSALCGQLVFLRTNSYAAASGWWMAFLLLTIVAERLELTKFLPRPPGRQAILLTALALVLPALLLPADGSYLLSLSLGVTALWLLRYDMARHALRAGGSHRYSGWLLLTGYGWLLVASVLLLVQARLPLGYDAVLHSFFIGFVFSMIFAHAPVILPALLKRRLRVYHPLLYVPFGLLQLSLLLRICADVAGAPALRRWAGLGNAVAIVLFLAFVGVHTAAQLRSGKA</sequence>
<accession>A0A4R4E5M3</accession>
<comment type="caution">
    <text evidence="2">The sequence shown here is derived from an EMBL/GenBank/DDBJ whole genome shotgun (WGS) entry which is preliminary data.</text>
</comment>
<dbReference type="EMBL" id="SKFH01000001">
    <property type="protein sequence ID" value="TCZ74779.1"/>
    <property type="molecule type" value="Genomic_DNA"/>
</dbReference>
<protein>
    <recommendedName>
        <fullName evidence="4">NnrS family protein</fullName>
    </recommendedName>
</protein>
<evidence type="ECO:0008006" key="4">
    <source>
        <dbReference type="Google" id="ProtNLM"/>
    </source>
</evidence>
<dbReference type="RefSeq" id="WP_131850135.1">
    <property type="nucleotide sequence ID" value="NZ_SKFH01000001.1"/>
</dbReference>
<feature type="transmembrane region" description="Helical" evidence="1">
    <location>
        <begin position="137"/>
        <end position="157"/>
    </location>
</feature>
<feature type="transmembrane region" description="Helical" evidence="1">
    <location>
        <begin position="91"/>
        <end position="107"/>
    </location>
</feature>
<keyword evidence="1" id="KW-0472">Membrane</keyword>
<feature type="transmembrane region" description="Helical" evidence="1">
    <location>
        <begin position="319"/>
        <end position="341"/>
    </location>
</feature>
<keyword evidence="3" id="KW-1185">Reference proteome</keyword>
<proteinExistence type="predicted"/>
<feature type="transmembrane region" description="Helical" evidence="1">
    <location>
        <begin position="114"/>
        <end position="131"/>
    </location>
</feature>
<feature type="transmembrane region" description="Helical" evidence="1">
    <location>
        <begin position="291"/>
        <end position="313"/>
    </location>
</feature>
<keyword evidence="1" id="KW-0812">Transmembrane</keyword>
<feature type="transmembrane region" description="Helical" evidence="1">
    <location>
        <begin position="192"/>
        <end position="211"/>
    </location>
</feature>
<feature type="transmembrane region" description="Helical" evidence="1">
    <location>
        <begin position="169"/>
        <end position="186"/>
    </location>
</feature>
<feature type="transmembrane region" description="Helical" evidence="1">
    <location>
        <begin position="223"/>
        <end position="244"/>
    </location>
</feature>